<protein>
    <submittedName>
        <fullName evidence="1">Uncharacterized protein</fullName>
    </submittedName>
</protein>
<dbReference type="STRING" id="43265.A0A545URX8"/>
<reference evidence="1 2" key="1">
    <citation type="journal article" date="2019" name="Appl. Microbiol. Biotechnol.">
        <title>Genome sequence of Isaria javanica and comparative genome analysis insights into family S53 peptidase evolution in fungal entomopathogens.</title>
        <authorList>
            <person name="Lin R."/>
            <person name="Zhang X."/>
            <person name="Xin B."/>
            <person name="Zou M."/>
            <person name="Gao Y."/>
            <person name="Qin F."/>
            <person name="Hu Q."/>
            <person name="Xie B."/>
            <person name="Cheng X."/>
        </authorList>
    </citation>
    <scope>NUCLEOTIDE SEQUENCE [LARGE SCALE GENOMIC DNA]</scope>
    <source>
        <strain evidence="1 2">IJ1G</strain>
    </source>
</reference>
<proteinExistence type="predicted"/>
<gene>
    <name evidence="1" type="ORF">IF1G_09299</name>
</gene>
<organism evidence="1 2">
    <name type="scientific">Cordyceps javanica</name>
    <dbReference type="NCBI Taxonomy" id="43265"/>
    <lineage>
        <taxon>Eukaryota</taxon>
        <taxon>Fungi</taxon>
        <taxon>Dikarya</taxon>
        <taxon>Ascomycota</taxon>
        <taxon>Pezizomycotina</taxon>
        <taxon>Sordariomycetes</taxon>
        <taxon>Hypocreomycetidae</taxon>
        <taxon>Hypocreales</taxon>
        <taxon>Cordycipitaceae</taxon>
        <taxon>Cordyceps</taxon>
    </lineage>
</organism>
<evidence type="ECO:0000313" key="1">
    <source>
        <dbReference type="EMBL" id="TQV92227.1"/>
    </source>
</evidence>
<dbReference type="Gene3D" id="3.30.200.20">
    <property type="entry name" value="Phosphorylase Kinase, domain 1"/>
    <property type="match status" value="1"/>
</dbReference>
<dbReference type="EMBL" id="SPUK01000016">
    <property type="protein sequence ID" value="TQV92227.1"/>
    <property type="molecule type" value="Genomic_DNA"/>
</dbReference>
<comment type="caution">
    <text evidence="1">The sequence shown here is derived from an EMBL/GenBank/DDBJ whole genome shotgun (WGS) entry which is preliminary data.</text>
</comment>
<sequence>MAYLVLGGSINGMRSFKTLISSWRCLRAIRPSKNSQIGLLSPARRLSLTSNAMMAEKGGPREYRDQYHWIDGAESLEKYRRGGYHPVVIGDILDKRYQIVDKLGAGMPGCTVLGFRPTRLIRSKLIRSKAAKMKQNGRNKVAAPWSGLSDDDPPGIASLPSSYVFRPSQWPSSFTWRRRRPVVGQSLFMYLRCLL</sequence>
<keyword evidence="2" id="KW-1185">Reference proteome</keyword>
<name>A0A545URX8_9HYPO</name>
<accession>A0A545URX8</accession>
<evidence type="ECO:0000313" key="2">
    <source>
        <dbReference type="Proteomes" id="UP000315783"/>
    </source>
</evidence>
<dbReference type="Proteomes" id="UP000315783">
    <property type="component" value="Unassembled WGS sequence"/>
</dbReference>
<dbReference type="AlphaFoldDB" id="A0A545URX8"/>